<dbReference type="GO" id="GO:0006412">
    <property type="term" value="P:translation"/>
    <property type="evidence" value="ECO:0007669"/>
    <property type="project" value="InterPro"/>
</dbReference>
<dbReference type="HAMAP" id="MF_00251">
    <property type="entry name" value="Ribosomal_bL36"/>
    <property type="match status" value="1"/>
</dbReference>
<dbReference type="GO" id="GO:0003735">
    <property type="term" value="F:structural constituent of ribosome"/>
    <property type="evidence" value="ECO:0007669"/>
    <property type="project" value="InterPro"/>
</dbReference>
<dbReference type="GO" id="GO:0005840">
    <property type="term" value="C:ribosome"/>
    <property type="evidence" value="ECO:0007669"/>
    <property type="project" value="UniProtKB-KW"/>
</dbReference>
<accession>A0A5B8MMF4</accession>
<dbReference type="STRING" id="1764295.A0A5B8MMF4"/>
<dbReference type="Proteomes" id="UP000316726">
    <property type="component" value="Chromosome 4"/>
</dbReference>
<dbReference type="InterPro" id="IPR000473">
    <property type="entry name" value="Ribosomal_bL36"/>
</dbReference>
<dbReference type="GO" id="GO:1990904">
    <property type="term" value="C:ribonucleoprotein complex"/>
    <property type="evidence" value="ECO:0007669"/>
    <property type="project" value="UniProtKB-KW"/>
</dbReference>
<evidence type="ECO:0000256" key="1">
    <source>
        <dbReference type="ARBA" id="ARBA00007645"/>
    </source>
</evidence>
<comment type="similarity">
    <text evidence="1 4">Belongs to the bacterial ribosomal protein bL36 family.</text>
</comment>
<dbReference type="InterPro" id="IPR035977">
    <property type="entry name" value="Ribosomal_bL36_sp"/>
</dbReference>
<evidence type="ECO:0000313" key="6">
    <source>
        <dbReference type="Proteomes" id="UP000316726"/>
    </source>
</evidence>
<dbReference type="EMBL" id="CP031037">
    <property type="protein sequence ID" value="QDZ20480.1"/>
    <property type="molecule type" value="Genomic_DNA"/>
</dbReference>
<dbReference type="PANTHER" id="PTHR18804:SF16">
    <property type="entry name" value="RIBOSOMAL PROTEIN"/>
    <property type="match status" value="1"/>
</dbReference>
<evidence type="ECO:0000313" key="5">
    <source>
        <dbReference type="EMBL" id="QDZ20480.1"/>
    </source>
</evidence>
<dbReference type="NCBIfam" id="TIGR01022">
    <property type="entry name" value="rpmJ_bact"/>
    <property type="match status" value="1"/>
</dbReference>
<sequence>MKVRAAVKKMCEHCRIVRRGKRIYVTCKKNPRHKQRQGYHTLAQPWPERAKEVPIAGAMLLSRGFSANGVASPSGASVAMNRTSAPFFGTSLGVLHHLSNSFRR</sequence>
<dbReference type="SUPFAM" id="SSF57840">
    <property type="entry name" value="Ribosomal protein L36"/>
    <property type="match status" value="1"/>
</dbReference>
<dbReference type="AlphaFoldDB" id="A0A5B8MMF4"/>
<reference evidence="5 6" key="1">
    <citation type="submission" date="2018-07" db="EMBL/GenBank/DDBJ databases">
        <title>The complete nuclear genome of the prasinophyte Chloropicon primus (CCMP1205).</title>
        <authorList>
            <person name="Pombert J.-F."/>
            <person name="Otis C."/>
            <person name="Turmel M."/>
            <person name="Lemieux C."/>
        </authorList>
    </citation>
    <scope>NUCLEOTIDE SEQUENCE [LARGE SCALE GENOMIC DNA]</scope>
    <source>
        <strain evidence="5 6">CCMP1205</strain>
    </source>
</reference>
<keyword evidence="6" id="KW-1185">Reference proteome</keyword>
<organism evidence="5 6">
    <name type="scientific">Chloropicon primus</name>
    <dbReference type="NCBI Taxonomy" id="1764295"/>
    <lineage>
        <taxon>Eukaryota</taxon>
        <taxon>Viridiplantae</taxon>
        <taxon>Chlorophyta</taxon>
        <taxon>Chloropicophyceae</taxon>
        <taxon>Chloropicales</taxon>
        <taxon>Chloropicaceae</taxon>
        <taxon>Chloropicon</taxon>
    </lineage>
</organism>
<gene>
    <name evidence="5" type="ORF">A3770_04p29980</name>
</gene>
<evidence type="ECO:0000256" key="3">
    <source>
        <dbReference type="ARBA" id="ARBA00023274"/>
    </source>
</evidence>
<keyword evidence="2 4" id="KW-0689">Ribosomal protein</keyword>
<dbReference type="Pfam" id="PF00444">
    <property type="entry name" value="Ribosomal_L36"/>
    <property type="match status" value="1"/>
</dbReference>
<dbReference type="OrthoDB" id="10265903at2759"/>
<dbReference type="PANTHER" id="PTHR18804">
    <property type="entry name" value="RIBOSOMAL PROTEIN"/>
    <property type="match status" value="1"/>
</dbReference>
<evidence type="ECO:0000256" key="2">
    <source>
        <dbReference type="ARBA" id="ARBA00022980"/>
    </source>
</evidence>
<evidence type="ECO:0000256" key="4">
    <source>
        <dbReference type="RuleBase" id="RU000570"/>
    </source>
</evidence>
<keyword evidence="3 4" id="KW-0687">Ribonucleoprotein</keyword>
<dbReference type="InterPro" id="IPR052010">
    <property type="entry name" value="Ribosomal_LSU_bL36"/>
</dbReference>
<proteinExistence type="inferred from homology"/>
<protein>
    <recommendedName>
        <fullName evidence="4">Ribosomal protein</fullName>
    </recommendedName>
</protein>
<dbReference type="PROSITE" id="PS00828">
    <property type="entry name" value="RIBOSOMAL_L36"/>
    <property type="match status" value="1"/>
</dbReference>
<name>A0A5B8MMF4_9CHLO</name>